<reference evidence="10 11" key="2">
    <citation type="journal article" date="2012" name="Stand. Genomic Sci.">
        <title>Complete Genome Sequence of Clostridium clariflavum DSM 19732.</title>
        <authorList>
            <person name="Izquierdo J.A."/>
            <person name="Goodwin L."/>
            <person name="Davenport K.W."/>
            <person name="Teshima H."/>
            <person name="Bruce D."/>
            <person name="Detter C."/>
            <person name="Tapia R."/>
            <person name="Han S."/>
            <person name="Land M."/>
            <person name="Hauser L."/>
            <person name="Jeffries C.D."/>
            <person name="Han J."/>
            <person name="Pitluck S."/>
            <person name="Nolan M."/>
            <person name="Chen A."/>
            <person name="Huntemann M."/>
            <person name="Mavromatis K."/>
            <person name="Mikhailova N."/>
            <person name="Liolios K."/>
            <person name="Woyke T."/>
            <person name="Lynd L.R."/>
        </authorList>
    </citation>
    <scope>NUCLEOTIDE SEQUENCE [LARGE SCALE GENOMIC DNA]</scope>
    <source>
        <strain evidence="11">DSM 19732 / NBRC 101661 / EBR45</strain>
    </source>
</reference>
<organism evidence="10 11">
    <name type="scientific">Acetivibrio clariflavus (strain DSM 19732 / NBRC 101661 / EBR45)</name>
    <name type="common">Clostridium clariflavum</name>
    <dbReference type="NCBI Taxonomy" id="720554"/>
    <lineage>
        <taxon>Bacteria</taxon>
        <taxon>Bacillati</taxon>
        <taxon>Bacillota</taxon>
        <taxon>Clostridia</taxon>
        <taxon>Eubacteriales</taxon>
        <taxon>Oscillospiraceae</taxon>
        <taxon>Acetivibrio</taxon>
    </lineage>
</organism>
<dbReference type="GO" id="GO:0051539">
    <property type="term" value="F:4 iron, 4 sulfur cluster binding"/>
    <property type="evidence" value="ECO:0007669"/>
    <property type="project" value="UniProtKB-KW"/>
</dbReference>
<reference evidence="11" key="1">
    <citation type="submission" date="2011-12" db="EMBL/GenBank/DDBJ databases">
        <title>Complete sequence of Clostridium clariflavum DSM 19732.</title>
        <authorList>
            <consortium name="US DOE Joint Genome Institute"/>
            <person name="Lucas S."/>
            <person name="Han J."/>
            <person name="Lapidus A."/>
            <person name="Cheng J.-F."/>
            <person name="Goodwin L."/>
            <person name="Pitluck S."/>
            <person name="Peters L."/>
            <person name="Teshima H."/>
            <person name="Detter J.C."/>
            <person name="Han C."/>
            <person name="Tapia R."/>
            <person name="Land M."/>
            <person name="Hauser L."/>
            <person name="Kyrpides N."/>
            <person name="Ivanova N."/>
            <person name="Pagani I."/>
            <person name="Kitzmiller T."/>
            <person name="Lynd L."/>
            <person name="Izquierdo J."/>
            <person name="Woyke T."/>
        </authorList>
    </citation>
    <scope>NUCLEOTIDE SEQUENCE [LARGE SCALE GENOMIC DNA]</scope>
    <source>
        <strain evidence="11">DSM 19732 / NBRC 101661 / EBR45</strain>
    </source>
</reference>
<keyword evidence="6" id="KW-0408">Iron</keyword>
<dbReference type="SUPFAM" id="SSF52242">
    <property type="entry name" value="Cobalamin (vitamin B12)-binding domain"/>
    <property type="match status" value="1"/>
</dbReference>
<dbReference type="STRING" id="720554.Clocl_3151"/>
<dbReference type="GO" id="GO:0031419">
    <property type="term" value="F:cobalamin binding"/>
    <property type="evidence" value="ECO:0007669"/>
    <property type="project" value="InterPro"/>
</dbReference>
<dbReference type="PANTHER" id="PTHR43409">
    <property type="entry name" value="ANAEROBIC MAGNESIUM-PROTOPORPHYRIN IX MONOMETHYL ESTER CYCLASE-RELATED"/>
    <property type="match status" value="1"/>
</dbReference>
<keyword evidence="5" id="KW-0479">Metal-binding</keyword>
<dbReference type="InterPro" id="IPR006638">
    <property type="entry name" value="Elp3/MiaA/NifB-like_rSAM"/>
</dbReference>
<dbReference type="Pfam" id="PF02310">
    <property type="entry name" value="B12-binding"/>
    <property type="match status" value="1"/>
</dbReference>
<dbReference type="EMBL" id="CP003065">
    <property type="protein sequence ID" value="AEV69676.1"/>
    <property type="molecule type" value="Genomic_DNA"/>
</dbReference>
<keyword evidence="4" id="KW-0949">S-adenosyl-L-methionine</keyword>
<dbReference type="InterPro" id="IPR036724">
    <property type="entry name" value="Cobalamin-bd_sf"/>
</dbReference>
<dbReference type="HOGENOM" id="CLU_021572_7_0_9"/>
<name>G8LVP0_ACECE</name>
<dbReference type="InterPro" id="IPR006158">
    <property type="entry name" value="Cobalamin-bd"/>
</dbReference>
<proteinExistence type="predicted"/>
<evidence type="ECO:0000256" key="6">
    <source>
        <dbReference type="ARBA" id="ARBA00023004"/>
    </source>
</evidence>
<dbReference type="PROSITE" id="PS51332">
    <property type="entry name" value="B12_BINDING"/>
    <property type="match status" value="1"/>
</dbReference>
<keyword evidence="3" id="KW-0808">Transferase</keyword>
<evidence type="ECO:0000256" key="7">
    <source>
        <dbReference type="ARBA" id="ARBA00023014"/>
    </source>
</evidence>
<dbReference type="SFLD" id="SFLDG01123">
    <property type="entry name" value="methyltransferase_(Class_B)"/>
    <property type="match status" value="1"/>
</dbReference>
<dbReference type="InterPro" id="IPR034466">
    <property type="entry name" value="Methyltransferase_Class_B"/>
</dbReference>
<evidence type="ECO:0000259" key="9">
    <source>
        <dbReference type="PROSITE" id="PS51918"/>
    </source>
</evidence>
<keyword evidence="7" id="KW-0411">Iron-sulfur</keyword>
<dbReference type="Gene3D" id="3.40.50.280">
    <property type="entry name" value="Cobalamin-binding domain"/>
    <property type="match status" value="1"/>
</dbReference>
<dbReference type="Pfam" id="PF04055">
    <property type="entry name" value="Radical_SAM"/>
    <property type="match status" value="1"/>
</dbReference>
<accession>G8LVP0</accession>
<evidence type="ECO:0000313" key="10">
    <source>
        <dbReference type="EMBL" id="AEV69676.1"/>
    </source>
</evidence>
<keyword evidence="2" id="KW-0489">Methyltransferase</keyword>
<dbReference type="RefSeq" id="WP_014256219.1">
    <property type="nucleotide sequence ID" value="NC_016627.1"/>
</dbReference>
<comment type="cofactor">
    <cofactor evidence="1">
        <name>[4Fe-4S] cluster</name>
        <dbReference type="ChEBI" id="CHEBI:49883"/>
    </cofactor>
</comment>
<dbReference type="GO" id="GO:0003824">
    <property type="term" value="F:catalytic activity"/>
    <property type="evidence" value="ECO:0007669"/>
    <property type="project" value="InterPro"/>
</dbReference>
<dbReference type="PANTHER" id="PTHR43409:SF7">
    <property type="entry name" value="BLL1977 PROTEIN"/>
    <property type="match status" value="1"/>
</dbReference>
<dbReference type="PROSITE" id="PS51918">
    <property type="entry name" value="RADICAL_SAM"/>
    <property type="match status" value="1"/>
</dbReference>
<dbReference type="eggNOG" id="COG1032">
    <property type="taxonomic scope" value="Bacteria"/>
</dbReference>
<protein>
    <submittedName>
        <fullName evidence="10">Fe-S oxidoreductase</fullName>
    </submittedName>
</protein>
<dbReference type="GO" id="GO:0005829">
    <property type="term" value="C:cytosol"/>
    <property type="evidence" value="ECO:0007669"/>
    <property type="project" value="TreeGrafter"/>
</dbReference>
<dbReference type="SUPFAM" id="SSF102114">
    <property type="entry name" value="Radical SAM enzymes"/>
    <property type="match status" value="1"/>
</dbReference>
<dbReference type="SFLD" id="SFLDS00029">
    <property type="entry name" value="Radical_SAM"/>
    <property type="match status" value="1"/>
</dbReference>
<dbReference type="SFLD" id="SFLDG01082">
    <property type="entry name" value="B12-binding_domain_containing"/>
    <property type="match status" value="1"/>
</dbReference>
<dbReference type="CDD" id="cd01335">
    <property type="entry name" value="Radical_SAM"/>
    <property type="match status" value="1"/>
</dbReference>
<dbReference type="Proteomes" id="UP000005435">
    <property type="component" value="Chromosome"/>
</dbReference>
<dbReference type="InterPro" id="IPR007197">
    <property type="entry name" value="rSAM"/>
</dbReference>
<feature type="domain" description="Radical SAM core" evidence="9">
    <location>
        <begin position="152"/>
        <end position="372"/>
    </location>
</feature>
<dbReference type="AlphaFoldDB" id="G8LVP0"/>
<gene>
    <name evidence="10" type="ordered locus">Clocl_3151</name>
</gene>
<dbReference type="SMART" id="SM00729">
    <property type="entry name" value="Elp3"/>
    <property type="match status" value="1"/>
</dbReference>
<dbReference type="InterPro" id="IPR013785">
    <property type="entry name" value="Aldolase_TIM"/>
</dbReference>
<evidence type="ECO:0000259" key="8">
    <source>
        <dbReference type="PROSITE" id="PS51332"/>
    </source>
</evidence>
<evidence type="ECO:0000256" key="3">
    <source>
        <dbReference type="ARBA" id="ARBA00022679"/>
    </source>
</evidence>
<dbReference type="OrthoDB" id="9801424at2"/>
<evidence type="ECO:0000256" key="5">
    <source>
        <dbReference type="ARBA" id="ARBA00022723"/>
    </source>
</evidence>
<evidence type="ECO:0000256" key="1">
    <source>
        <dbReference type="ARBA" id="ARBA00001966"/>
    </source>
</evidence>
<feature type="domain" description="B12-binding" evidence="8">
    <location>
        <begin position="7"/>
        <end position="139"/>
    </location>
</feature>
<dbReference type="InterPro" id="IPR051198">
    <property type="entry name" value="BchE-like"/>
</dbReference>
<dbReference type="InterPro" id="IPR058240">
    <property type="entry name" value="rSAM_sf"/>
</dbReference>
<evidence type="ECO:0000256" key="4">
    <source>
        <dbReference type="ARBA" id="ARBA00022691"/>
    </source>
</evidence>
<keyword evidence="11" id="KW-1185">Reference proteome</keyword>
<evidence type="ECO:0000256" key="2">
    <source>
        <dbReference type="ARBA" id="ARBA00022603"/>
    </source>
</evidence>
<dbReference type="Gene3D" id="3.20.20.70">
    <property type="entry name" value="Aldolase class I"/>
    <property type="match status" value="1"/>
</dbReference>
<dbReference type="GO" id="GO:0046872">
    <property type="term" value="F:metal ion binding"/>
    <property type="evidence" value="ECO:0007669"/>
    <property type="project" value="UniProtKB-KW"/>
</dbReference>
<dbReference type="KEGG" id="ccl:Clocl_3151"/>
<evidence type="ECO:0000313" key="11">
    <source>
        <dbReference type="Proteomes" id="UP000005435"/>
    </source>
</evidence>
<sequence>MKILLIRPRPHKETIGLQSVMICEPLELMQLSAVLKANNHEVEIVDMILEKKPIEYFIRKFSPELVGITGYISHVGIMKQYAETIKKIDKNIKVAVGGVHATVCPEDFKCEYIDYIARSAEDFYKAANCEDIKVRLADRSLPKRYTDKYYYLFANKCALIKTSFGCPYNCNFCFCRQISPYKAREIDDVIEELLQIPQKEVYIVDDDFLFNRERLLEFYNKVKENKIEKNFLVYGRADFIAANEDIIEALSKVGLNSVIVGIEAATQKELDGFNKKTKIKDNEKAVKILKKYGIECYATIILGVDWDKKDFKNLYKYIKHLELVFVNLQPFTPMPGTPYFEKYKDQLIIPYDQHEKWDMAHLVIKPEKISARRYYFEIIKLYYKITIRPKNVIYMFRRYGIITTLKLSLGAAQITWQYIKKVIRGK</sequence>